<protein>
    <submittedName>
        <fullName evidence="1">Uncharacterized protein</fullName>
    </submittedName>
</protein>
<reference evidence="1 2" key="1">
    <citation type="submission" date="2024-03" db="EMBL/GenBank/DDBJ databases">
        <title>The complete genome of Streptomyces sirii sp.nov.</title>
        <authorList>
            <person name="Zakalyukina Y.V."/>
            <person name="Belik A.R."/>
            <person name="Biryukov M.V."/>
            <person name="Baturina O.A."/>
            <person name="Kabilov M.R."/>
        </authorList>
    </citation>
    <scope>NUCLEOTIDE SEQUENCE [LARGE SCALE GENOMIC DNA]</scope>
    <source>
        <strain evidence="1 2">BP-8</strain>
    </source>
</reference>
<proteinExistence type="predicted"/>
<dbReference type="Proteomes" id="UP001626628">
    <property type="component" value="Chromosome"/>
</dbReference>
<evidence type="ECO:0000313" key="2">
    <source>
        <dbReference type="Proteomes" id="UP001626628"/>
    </source>
</evidence>
<accession>A0ABZ2QJ14</accession>
<dbReference type="EMBL" id="CP147982">
    <property type="protein sequence ID" value="WXK76499.1"/>
    <property type="molecule type" value="Genomic_DNA"/>
</dbReference>
<keyword evidence="2" id="KW-1185">Reference proteome</keyword>
<dbReference type="RefSeq" id="WP_399147667.1">
    <property type="nucleotide sequence ID" value="NZ_CP147982.1"/>
</dbReference>
<name>A0ABZ2QJ14_9ACTN</name>
<evidence type="ECO:0000313" key="1">
    <source>
        <dbReference type="EMBL" id="WXK76499.1"/>
    </source>
</evidence>
<gene>
    <name evidence="1" type="ORF">WAB15_11135</name>
</gene>
<sequence length="150" mass="16072">MEPELVALATAGATTLVQQMATDGWTAVRGRMAAFLARRRGTVDEEAVEGELEVSRADLVAARQEGDQDGVDGVTTAWRLRLQRSLREDPAAAAELRALLDEVAPDRDRTTVRDVHNTISGGVHHAPVIQVGFVSGNSTFHTPPGRPHSG</sequence>
<organism evidence="1 2">
    <name type="scientific">Streptomyces sirii</name>
    <dbReference type="NCBI Taxonomy" id="3127701"/>
    <lineage>
        <taxon>Bacteria</taxon>
        <taxon>Bacillati</taxon>
        <taxon>Actinomycetota</taxon>
        <taxon>Actinomycetes</taxon>
        <taxon>Kitasatosporales</taxon>
        <taxon>Streptomycetaceae</taxon>
        <taxon>Streptomyces</taxon>
    </lineage>
</organism>